<dbReference type="Pfam" id="PF00589">
    <property type="entry name" value="Phage_integrase"/>
    <property type="match status" value="1"/>
</dbReference>
<dbReference type="InterPro" id="IPR002104">
    <property type="entry name" value="Integrase_catalytic"/>
</dbReference>
<dbReference type="EMBL" id="ACVI01000116">
    <property type="protein sequence ID" value="EET84987.1"/>
    <property type="molecule type" value="Genomic_DNA"/>
</dbReference>
<dbReference type="STRING" id="536227.Ccar_02455"/>
<evidence type="ECO:0000313" key="6">
    <source>
        <dbReference type="Proteomes" id="UP000004198"/>
    </source>
</evidence>
<evidence type="ECO:0000256" key="3">
    <source>
        <dbReference type="ARBA" id="ARBA00023172"/>
    </source>
</evidence>
<proteinExistence type="predicted"/>
<keyword evidence="3" id="KW-0233">DNA recombination</keyword>
<keyword evidence="2" id="KW-0229">DNA integration</keyword>
<dbReference type="Proteomes" id="UP000004198">
    <property type="component" value="Unassembled WGS sequence"/>
</dbReference>
<dbReference type="GO" id="GO:0005737">
    <property type="term" value="C:cytoplasm"/>
    <property type="evidence" value="ECO:0007669"/>
    <property type="project" value="UniProtKB-SubCell"/>
</dbReference>
<dbReference type="GO" id="GO:0015074">
    <property type="term" value="P:DNA integration"/>
    <property type="evidence" value="ECO:0007669"/>
    <property type="project" value="UniProtKB-KW"/>
</dbReference>
<sequence length="215" mass="24884">DKISILFNFVQKGDILMTSSPENRIKYFTQNEAAKLFNAIESFQGIHSIRDLAIFRVAYRCGLRASEIALIKLEDYNASKGELYCKRLKGSSNNTIRLDIKTKSVLDKYIAKYRILSESSPLFVSQQNKPISRQTLDYLIKKYCSLANISDKTKYHFHSLKHTTAVHLAESGMDIKELQWWLGHKSVSNTEIYFQFTTKQQEKMYAKLEISCEMV</sequence>
<protein>
    <submittedName>
        <fullName evidence="5">Integrase family protein</fullName>
    </submittedName>
</protein>
<comment type="subcellular location">
    <subcellularLocation>
        <location evidence="1">Cytoplasm</location>
    </subcellularLocation>
</comment>
<dbReference type="PANTHER" id="PTHR30349">
    <property type="entry name" value="PHAGE INTEGRASE-RELATED"/>
    <property type="match status" value="1"/>
</dbReference>
<accession>C6Q0I1</accession>
<dbReference type="eggNOG" id="COG4974">
    <property type="taxonomic scope" value="Bacteria"/>
</dbReference>
<evidence type="ECO:0000256" key="2">
    <source>
        <dbReference type="ARBA" id="ARBA00022908"/>
    </source>
</evidence>
<dbReference type="SUPFAM" id="SSF56349">
    <property type="entry name" value="DNA breaking-rejoining enzymes"/>
    <property type="match status" value="1"/>
</dbReference>
<organism evidence="5 6">
    <name type="scientific">Clostridium carboxidivorans P7</name>
    <dbReference type="NCBI Taxonomy" id="536227"/>
    <lineage>
        <taxon>Bacteria</taxon>
        <taxon>Bacillati</taxon>
        <taxon>Bacillota</taxon>
        <taxon>Clostridia</taxon>
        <taxon>Eubacteriales</taxon>
        <taxon>Clostridiaceae</taxon>
        <taxon>Clostridium</taxon>
    </lineage>
</organism>
<feature type="domain" description="Tyr recombinase" evidence="4">
    <location>
        <begin position="23"/>
        <end position="206"/>
    </location>
</feature>
<name>C6Q0I1_9CLOT</name>
<dbReference type="InterPro" id="IPR050090">
    <property type="entry name" value="Tyrosine_recombinase_XerCD"/>
</dbReference>
<dbReference type="Gene3D" id="1.10.443.10">
    <property type="entry name" value="Intergrase catalytic core"/>
    <property type="match status" value="1"/>
</dbReference>
<gene>
    <name evidence="5" type="ORF">CcarbDRAFT_4548</name>
</gene>
<dbReference type="InterPro" id="IPR011010">
    <property type="entry name" value="DNA_brk_join_enz"/>
</dbReference>
<feature type="non-terminal residue" evidence="5">
    <location>
        <position position="1"/>
    </location>
</feature>
<evidence type="ECO:0000256" key="1">
    <source>
        <dbReference type="ARBA" id="ARBA00004496"/>
    </source>
</evidence>
<comment type="caution">
    <text evidence="5">The sequence shown here is derived from an EMBL/GenBank/DDBJ whole genome shotgun (WGS) entry which is preliminary data.</text>
</comment>
<keyword evidence="6" id="KW-1185">Reference proteome</keyword>
<dbReference type="PROSITE" id="PS51898">
    <property type="entry name" value="TYR_RECOMBINASE"/>
    <property type="match status" value="1"/>
</dbReference>
<dbReference type="PANTHER" id="PTHR30349:SF77">
    <property type="entry name" value="TYROSINE RECOMBINASE XERC"/>
    <property type="match status" value="1"/>
</dbReference>
<evidence type="ECO:0000259" key="4">
    <source>
        <dbReference type="PROSITE" id="PS51898"/>
    </source>
</evidence>
<dbReference type="InterPro" id="IPR013762">
    <property type="entry name" value="Integrase-like_cat_sf"/>
</dbReference>
<dbReference type="GO" id="GO:0006310">
    <property type="term" value="P:DNA recombination"/>
    <property type="evidence" value="ECO:0007669"/>
    <property type="project" value="UniProtKB-KW"/>
</dbReference>
<dbReference type="GO" id="GO:0003677">
    <property type="term" value="F:DNA binding"/>
    <property type="evidence" value="ECO:0007669"/>
    <property type="project" value="InterPro"/>
</dbReference>
<reference evidence="5 6" key="1">
    <citation type="submission" date="2009-06" db="EMBL/GenBank/DDBJ databases">
        <title>The draft genome of Clostridium carboxidivorans P7.</title>
        <authorList>
            <consortium name="US DOE Joint Genome Institute (JGI-PGF)"/>
            <person name="Lucas S."/>
            <person name="Copeland A."/>
            <person name="Lapidus A."/>
            <person name="Glavina del Rio T."/>
            <person name="Tice H."/>
            <person name="Bruce D."/>
            <person name="Goodwin L."/>
            <person name="Pitluck S."/>
            <person name="Larimer F."/>
            <person name="Land M.L."/>
            <person name="Hauser L."/>
            <person name="Hemme C.L."/>
        </authorList>
    </citation>
    <scope>NUCLEOTIDE SEQUENCE [LARGE SCALE GENOMIC DNA]</scope>
    <source>
        <strain evidence="5 6">P7</strain>
    </source>
</reference>
<evidence type="ECO:0000313" key="5">
    <source>
        <dbReference type="EMBL" id="EET84987.1"/>
    </source>
</evidence>
<dbReference type="AlphaFoldDB" id="C6Q0I1"/>